<dbReference type="InterPro" id="IPR016135">
    <property type="entry name" value="UBQ-conjugating_enzyme/RWD"/>
</dbReference>
<dbReference type="AlphaFoldDB" id="A0AAD4PQB1"/>
<feature type="non-terminal residue" evidence="1">
    <location>
        <position position="144"/>
    </location>
</feature>
<dbReference type="EMBL" id="JAJJHW010000681">
    <property type="protein sequence ID" value="KAH8384832.1"/>
    <property type="molecule type" value="Genomic_DNA"/>
</dbReference>
<organism evidence="1 2">
    <name type="scientific">Drosophila rubida</name>
    <dbReference type="NCBI Taxonomy" id="30044"/>
    <lineage>
        <taxon>Eukaryota</taxon>
        <taxon>Metazoa</taxon>
        <taxon>Ecdysozoa</taxon>
        <taxon>Arthropoda</taxon>
        <taxon>Hexapoda</taxon>
        <taxon>Insecta</taxon>
        <taxon>Pterygota</taxon>
        <taxon>Neoptera</taxon>
        <taxon>Endopterygota</taxon>
        <taxon>Diptera</taxon>
        <taxon>Brachycera</taxon>
        <taxon>Muscomorpha</taxon>
        <taxon>Ephydroidea</taxon>
        <taxon>Drosophilidae</taxon>
        <taxon>Drosophila</taxon>
    </lineage>
</organism>
<accession>A0AAD4PQB1</accession>
<evidence type="ECO:0000313" key="2">
    <source>
        <dbReference type="Proteomes" id="UP001200034"/>
    </source>
</evidence>
<dbReference type="Proteomes" id="UP001200034">
    <property type="component" value="Unassembled WGS sequence"/>
</dbReference>
<protein>
    <recommendedName>
        <fullName evidence="3">RWD domain-containing protein</fullName>
    </recommendedName>
</protein>
<comment type="caution">
    <text evidence="1">The sequence shown here is derived from an EMBL/GenBank/DDBJ whole genome shotgun (WGS) entry which is preliminary data.</text>
</comment>
<reference evidence="1" key="1">
    <citation type="journal article" date="2021" name="Mol. Ecol. Resour.">
        <title>Phylogenomic analyses of the genus Drosophila reveals genomic signals of climate adaptation.</title>
        <authorList>
            <person name="Li F."/>
            <person name="Rane R.V."/>
            <person name="Luria V."/>
            <person name="Xiong Z."/>
            <person name="Chen J."/>
            <person name="Li Z."/>
            <person name="Catullo R.A."/>
            <person name="Griffin P.C."/>
            <person name="Schiffer M."/>
            <person name="Pearce S."/>
            <person name="Lee S.F."/>
            <person name="McElroy K."/>
            <person name="Stocker A."/>
            <person name="Shirriffs J."/>
            <person name="Cockerell F."/>
            <person name="Coppin C."/>
            <person name="Sgro C.M."/>
            <person name="Karger A."/>
            <person name="Cain J.W."/>
            <person name="Weber J.A."/>
            <person name="Santpere G."/>
            <person name="Kirschner M.W."/>
            <person name="Hoffmann A.A."/>
            <person name="Oakeshott J.G."/>
            <person name="Zhang G."/>
        </authorList>
    </citation>
    <scope>NUCLEOTIDE SEQUENCE</scope>
    <source>
        <strain evidence="1">BGI-SZ-2011g</strain>
    </source>
</reference>
<dbReference type="SUPFAM" id="SSF54495">
    <property type="entry name" value="UBC-like"/>
    <property type="match status" value="1"/>
</dbReference>
<evidence type="ECO:0000313" key="1">
    <source>
        <dbReference type="EMBL" id="KAH8384832.1"/>
    </source>
</evidence>
<sequence>MGSVPLEKLGSFCKALRNSELRTAALLGCPMKVRKSRHFFQLEVFVCSHIETETPPEARISCKLIFKCPRFYPRDTPVVHIRSKCNFPDHLVAAIFAEFERIRHLYPWSQHILPMVTSALYMIEWEDQKPKRAITVGKSNITPT</sequence>
<name>A0AAD4PQB1_9MUSC</name>
<keyword evidence="2" id="KW-1185">Reference proteome</keyword>
<gene>
    <name evidence="1" type="ORF">KR093_009184</name>
</gene>
<evidence type="ECO:0008006" key="3">
    <source>
        <dbReference type="Google" id="ProtNLM"/>
    </source>
</evidence>
<proteinExistence type="predicted"/>